<dbReference type="Proteomes" id="UP000218767">
    <property type="component" value="Unassembled WGS sequence"/>
</dbReference>
<evidence type="ECO:0000256" key="2">
    <source>
        <dbReference type="ARBA" id="ARBA00007703"/>
    </source>
</evidence>
<dbReference type="AlphaFoldDB" id="A0A2A4XGM2"/>
<gene>
    <name evidence="5" type="ORF">COB20_01455</name>
</gene>
<dbReference type="Pfam" id="PF05130">
    <property type="entry name" value="FlgN"/>
    <property type="match status" value="1"/>
</dbReference>
<dbReference type="GO" id="GO:0044780">
    <property type="term" value="P:bacterial-type flagellum assembly"/>
    <property type="evidence" value="ECO:0007669"/>
    <property type="project" value="InterPro"/>
</dbReference>
<comment type="caution">
    <text evidence="5">The sequence shown here is derived from an EMBL/GenBank/DDBJ whole genome shotgun (WGS) entry which is preliminary data.</text>
</comment>
<evidence type="ECO:0000313" key="6">
    <source>
        <dbReference type="Proteomes" id="UP000218767"/>
    </source>
</evidence>
<dbReference type="Gene3D" id="1.20.58.300">
    <property type="entry name" value="FlgN-like"/>
    <property type="match status" value="1"/>
</dbReference>
<evidence type="ECO:0000256" key="4">
    <source>
        <dbReference type="SAM" id="Coils"/>
    </source>
</evidence>
<feature type="coiled-coil region" evidence="4">
    <location>
        <begin position="15"/>
        <end position="45"/>
    </location>
</feature>
<evidence type="ECO:0000313" key="5">
    <source>
        <dbReference type="EMBL" id="PCI81646.1"/>
    </source>
</evidence>
<sequence length="171" mass="18971">MSQDNEIHQVKTHLVRLLKEEARCARALSKSLEAERAALNSLDEKLITINSAQKQKLIETLQAASSARVKFMEVNSISSHPAAVNDYVISSSADTDAELDILFIQLSEIAQQCFHENRLIGQLINRRTQFIAKTMASLSPTASMQSLTYGENGNNINSMEPVNSLFHLAKI</sequence>
<comment type="function">
    <text evidence="1">Required for the efficient initiation of filament assembly.</text>
</comment>
<reference evidence="6" key="1">
    <citation type="submission" date="2017-08" db="EMBL/GenBank/DDBJ databases">
        <title>A dynamic microbial community with high functional redundancy inhabits the cold, oxic subseafloor aquifer.</title>
        <authorList>
            <person name="Tully B.J."/>
            <person name="Wheat C.G."/>
            <person name="Glazer B.T."/>
            <person name="Huber J.A."/>
        </authorList>
    </citation>
    <scope>NUCLEOTIDE SEQUENCE [LARGE SCALE GENOMIC DNA]</scope>
</reference>
<name>A0A2A4XGM2_9GAMM</name>
<dbReference type="SUPFAM" id="SSF140566">
    <property type="entry name" value="FlgN-like"/>
    <property type="match status" value="1"/>
</dbReference>
<protein>
    <recommendedName>
        <fullName evidence="7">Flagellar protein FlgN</fullName>
    </recommendedName>
</protein>
<organism evidence="5 6">
    <name type="scientific">SAR86 cluster bacterium</name>
    <dbReference type="NCBI Taxonomy" id="2030880"/>
    <lineage>
        <taxon>Bacteria</taxon>
        <taxon>Pseudomonadati</taxon>
        <taxon>Pseudomonadota</taxon>
        <taxon>Gammaproteobacteria</taxon>
        <taxon>SAR86 cluster</taxon>
    </lineage>
</organism>
<accession>A0A2A4XGM2</accession>
<evidence type="ECO:0000256" key="1">
    <source>
        <dbReference type="ARBA" id="ARBA00002397"/>
    </source>
</evidence>
<dbReference type="InterPro" id="IPR007809">
    <property type="entry name" value="FlgN-like"/>
</dbReference>
<keyword evidence="3" id="KW-1005">Bacterial flagellum biogenesis</keyword>
<dbReference type="EMBL" id="NVUL01000004">
    <property type="protein sequence ID" value="PCI81646.1"/>
    <property type="molecule type" value="Genomic_DNA"/>
</dbReference>
<keyword evidence="4" id="KW-0175">Coiled coil</keyword>
<evidence type="ECO:0008006" key="7">
    <source>
        <dbReference type="Google" id="ProtNLM"/>
    </source>
</evidence>
<comment type="similarity">
    <text evidence="2">Belongs to the FlgN family.</text>
</comment>
<dbReference type="InterPro" id="IPR036679">
    <property type="entry name" value="FlgN-like_sf"/>
</dbReference>
<proteinExistence type="inferred from homology"/>
<evidence type="ECO:0000256" key="3">
    <source>
        <dbReference type="ARBA" id="ARBA00022795"/>
    </source>
</evidence>